<protein>
    <submittedName>
        <fullName evidence="2">Uncharacterized protein</fullName>
    </submittedName>
</protein>
<proteinExistence type="predicted"/>
<dbReference type="RefSeq" id="WP_111871352.1">
    <property type="nucleotide sequence ID" value="NZ_QLYX01000018.1"/>
</dbReference>
<sequence length="152" mass="16418">MTPPQDPIEDPRQIIAHLLDPRPRPATPWPAPPGTPGSGSGTVAYRRDELLKVAKAMRQDLQELKTALSTLQGGSPAGGRVGGWDVAKQLGTKVDGSHRNLVTGMQRYCQVYEAAIRRIEQAAANYARAELASTDINRRVGQSPGLSDTPPW</sequence>
<reference evidence="2 3" key="1">
    <citation type="submission" date="2018-06" db="EMBL/GenBank/DDBJ databases">
        <title>Actinomadura craniellae sp. nov. isolated from marine sponge Craniella sp.</title>
        <authorList>
            <person name="Li L."/>
            <person name="Xu Q.H."/>
            <person name="Lin H.W."/>
            <person name="Lu Y.H."/>
        </authorList>
    </citation>
    <scope>NUCLEOTIDE SEQUENCE [LARGE SCALE GENOMIC DNA]</scope>
    <source>
        <strain evidence="2 3">LHW63021</strain>
    </source>
</reference>
<accession>A0A365GXC8</accession>
<comment type="caution">
    <text evidence="2">The sequence shown here is derived from an EMBL/GenBank/DDBJ whole genome shotgun (WGS) entry which is preliminary data.</text>
</comment>
<keyword evidence="3" id="KW-1185">Reference proteome</keyword>
<dbReference type="EMBL" id="QLYX01000018">
    <property type="protein sequence ID" value="RAY11452.1"/>
    <property type="molecule type" value="Genomic_DNA"/>
</dbReference>
<name>A0A365GXC8_9ACTN</name>
<feature type="region of interest" description="Disordered" evidence="1">
    <location>
        <begin position="18"/>
        <end position="43"/>
    </location>
</feature>
<gene>
    <name evidence="2" type="ORF">DPM19_29525</name>
</gene>
<evidence type="ECO:0000313" key="2">
    <source>
        <dbReference type="EMBL" id="RAY11452.1"/>
    </source>
</evidence>
<organism evidence="2 3">
    <name type="scientific">Actinomadura craniellae</name>
    <dbReference type="NCBI Taxonomy" id="2231787"/>
    <lineage>
        <taxon>Bacteria</taxon>
        <taxon>Bacillati</taxon>
        <taxon>Actinomycetota</taxon>
        <taxon>Actinomycetes</taxon>
        <taxon>Streptosporangiales</taxon>
        <taxon>Thermomonosporaceae</taxon>
        <taxon>Actinomadura</taxon>
    </lineage>
</organism>
<dbReference type="OrthoDB" id="3482987at2"/>
<evidence type="ECO:0000256" key="1">
    <source>
        <dbReference type="SAM" id="MobiDB-lite"/>
    </source>
</evidence>
<dbReference type="AlphaFoldDB" id="A0A365GXC8"/>
<feature type="compositionally biased region" description="Pro residues" evidence="1">
    <location>
        <begin position="24"/>
        <end position="35"/>
    </location>
</feature>
<evidence type="ECO:0000313" key="3">
    <source>
        <dbReference type="Proteomes" id="UP000251891"/>
    </source>
</evidence>
<dbReference type="Proteomes" id="UP000251891">
    <property type="component" value="Unassembled WGS sequence"/>
</dbReference>